<dbReference type="InterPro" id="IPR000182">
    <property type="entry name" value="GNAT_dom"/>
</dbReference>
<dbReference type="RefSeq" id="WP_182540217.1">
    <property type="nucleotide sequence ID" value="NZ_JACGXA010000001.1"/>
</dbReference>
<dbReference type="SUPFAM" id="SSF55729">
    <property type="entry name" value="Acyl-CoA N-acyltransferases (Nat)"/>
    <property type="match status" value="1"/>
</dbReference>
<comment type="caution">
    <text evidence="2">The sequence shown here is derived from an EMBL/GenBank/DDBJ whole genome shotgun (WGS) entry which is preliminary data.</text>
</comment>
<keyword evidence="3" id="KW-1185">Reference proteome</keyword>
<proteinExistence type="predicted"/>
<keyword evidence="2" id="KW-0808">Transferase</keyword>
<organism evidence="2 3">
    <name type="scientific">Nocardioides ginsengisegetis</name>
    <dbReference type="NCBI Taxonomy" id="661491"/>
    <lineage>
        <taxon>Bacteria</taxon>
        <taxon>Bacillati</taxon>
        <taxon>Actinomycetota</taxon>
        <taxon>Actinomycetes</taxon>
        <taxon>Propionibacteriales</taxon>
        <taxon>Nocardioidaceae</taxon>
        <taxon>Nocardioides</taxon>
    </lineage>
</organism>
<dbReference type="PANTHER" id="PTHR43138">
    <property type="entry name" value="ACETYLTRANSFERASE, GNAT FAMILY"/>
    <property type="match status" value="1"/>
</dbReference>
<accession>A0A7W3J1Q2</accession>
<dbReference type="GO" id="GO:0016747">
    <property type="term" value="F:acyltransferase activity, transferring groups other than amino-acyl groups"/>
    <property type="evidence" value="ECO:0007669"/>
    <property type="project" value="InterPro"/>
</dbReference>
<dbReference type="Gene3D" id="3.40.630.30">
    <property type="match status" value="1"/>
</dbReference>
<name>A0A7W3J1Q2_9ACTN</name>
<protein>
    <submittedName>
        <fullName evidence="2">GNAT superfamily N-acetyltransferase</fullName>
    </submittedName>
</protein>
<dbReference type="InterPro" id="IPR016181">
    <property type="entry name" value="Acyl_CoA_acyltransferase"/>
</dbReference>
<feature type="domain" description="N-acetyltransferase" evidence="1">
    <location>
        <begin position="4"/>
        <end position="164"/>
    </location>
</feature>
<evidence type="ECO:0000259" key="1">
    <source>
        <dbReference type="PROSITE" id="PS51186"/>
    </source>
</evidence>
<evidence type="ECO:0000313" key="3">
    <source>
        <dbReference type="Proteomes" id="UP000580910"/>
    </source>
</evidence>
<dbReference type="EMBL" id="JACGXA010000001">
    <property type="protein sequence ID" value="MBA8804590.1"/>
    <property type="molecule type" value="Genomic_DNA"/>
</dbReference>
<dbReference type="InterPro" id="IPR052742">
    <property type="entry name" value="Mito_N-acetyltransferase"/>
</dbReference>
<dbReference type="Pfam" id="PF00583">
    <property type="entry name" value="Acetyltransf_1"/>
    <property type="match status" value="1"/>
</dbReference>
<dbReference type="Proteomes" id="UP000580910">
    <property type="component" value="Unassembled WGS sequence"/>
</dbReference>
<sequence>MTDPHIRPATDDDWPRIWPFFDATVQEGETYAFPLDLTEETGRSWWMERPPGLTVVLEEEGRVLGSAKMGPNRPGHGDHVGTASFMVSPDARGRGVGRRLGEHVVQWHRDHGFAGIQFNAVVETNTAAVALWRSLGFEVVGTVPGAFRSPTHGRVGLHVMYLAL</sequence>
<dbReference type="AlphaFoldDB" id="A0A7W3J1Q2"/>
<evidence type="ECO:0000313" key="2">
    <source>
        <dbReference type="EMBL" id="MBA8804590.1"/>
    </source>
</evidence>
<reference evidence="2 3" key="1">
    <citation type="submission" date="2020-07" db="EMBL/GenBank/DDBJ databases">
        <title>Sequencing the genomes of 1000 actinobacteria strains.</title>
        <authorList>
            <person name="Klenk H.-P."/>
        </authorList>
    </citation>
    <scope>NUCLEOTIDE SEQUENCE [LARGE SCALE GENOMIC DNA]</scope>
    <source>
        <strain evidence="2 3">DSM 21349</strain>
    </source>
</reference>
<gene>
    <name evidence="2" type="ORF">FB382_002881</name>
</gene>
<dbReference type="PROSITE" id="PS51186">
    <property type="entry name" value="GNAT"/>
    <property type="match status" value="1"/>
</dbReference>
<dbReference type="PANTHER" id="PTHR43138:SF1">
    <property type="entry name" value="N-ACETYLTRANSFERASE ACA1"/>
    <property type="match status" value="1"/>
</dbReference>